<dbReference type="InterPro" id="IPR038248">
    <property type="entry name" value="Dicer_dimer_sf"/>
</dbReference>
<dbReference type="GO" id="GO:0003723">
    <property type="term" value="F:RNA binding"/>
    <property type="evidence" value="ECO:0007669"/>
    <property type="project" value="UniProtKB-UniRule"/>
</dbReference>
<keyword evidence="2" id="KW-0694">RNA-binding</keyword>
<dbReference type="Pfam" id="PF00270">
    <property type="entry name" value="DEAD"/>
    <property type="match status" value="1"/>
</dbReference>
<dbReference type="GO" id="GO:0005737">
    <property type="term" value="C:cytoplasm"/>
    <property type="evidence" value="ECO:0007669"/>
    <property type="project" value="TreeGrafter"/>
</dbReference>
<feature type="domain" description="Helicase ATP-binding" evidence="4">
    <location>
        <begin position="42"/>
        <end position="227"/>
    </location>
</feature>
<dbReference type="InterPro" id="IPR027417">
    <property type="entry name" value="P-loop_NTPase"/>
</dbReference>
<dbReference type="SUPFAM" id="SSF52540">
    <property type="entry name" value="P-loop containing nucleoside triphosphate hydrolases"/>
    <property type="match status" value="2"/>
</dbReference>
<evidence type="ECO:0008006" key="8">
    <source>
        <dbReference type="Google" id="ProtNLM"/>
    </source>
</evidence>
<feature type="region of interest" description="Disordered" evidence="3">
    <location>
        <begin position="795"/>
        <end position="817"/>
    </location>
</feature>
<reference evidence="6 7" key="1">
    <citation type="submission" date="2019-01" db="EMBL/GenBank/DDBJ databases">
        <title>Draft genome sequence of Psathyrella aberdarensis IHI B618.</title>
        <authorList>
            <person name="Buettner E."/>
            <person name="Kellner H."/>
        </authorList>
    </citation>
    <scope>NUCLEOTIDE SEQUENCE [LARGE SCALE GENOMIC DNA]</scope>
    <source>
        <strain evidence="6 7">IHI B618</strain>
    </source>
</reference>
<dbReference type="SMART" id="SM00487">
    <property type="entry name" value="DEXDc"/>
    <property type="match status" value="1"/>
</dbReference>
<feature type="compositionally biased region" description="Polar residues" evidence="3">
    <location>
        <begin position="514"/>
        <end position="534"/>
    </location>
</feature>
<comment type="caution">
    <text evidence="6">The sequence shown here is derived from an EMBL/GenBank/DDBJ whole genome shotgun (WGS) entry which is preliminary data.</text>
</comment>
<proteinExistence type="predicted"/>
<dbReference type="PROSITE" id="PS51327">
    <property type="entry name" value="DICER_DSRBF"/>
    <property type="match status" value="1"/>
</dbReference>
<feature type="non-terminal residue" evidence="6">
    <location>
        <position position="817"/>
    </location>
</feature>
<keyword evidence="7" id="KW-1185">Reference proteome</keyword>
<feature type="region of interest" description="Disordered" evidence="3">
    <location>
        <begin position="1"/>
        <end position="28"/>
    </location>
</feature>
<dbReference type="InterPro" id="IPR014001">
    <property type="entry name" value="Helicase_ATP-bd"/>
</dbReference>
<evidence type="ECO:0000259" key="5">
    <source>
        <dbReference type="PROSITE" id="PS51327"/>
    </source>
</evidence>
<dbReference type="Gene3D" id="3.40.50.300">
    <property type="entry name" value="P-loop containing nucleotide triphosphate hydrolases"/>
    <property type="match status" value="2"/>
</dbReference>
<dbReference type="STRING" id="2316362.A0A4V1Q1F6"/>
<dbReference type="OrthoDB" id="416741at2759"/>
<dbReference type="Proteomes" id="UP000290288">
    <property type="component" value="Unassembled WGS sequence"/>
</dbReference>
<evidence type="ECO:0000256" key="1">
    <source>
        <dbReference type="ARBA" id="ARBA00022801"/>
    </source>
</evidence>
<evidence type="ECO:0000259" key="4">
    <source>
        <dbReference type="PROSITE" id="PS51192"/>
    </source>
</evidence>
<sequence>MEDVATPTAASAPSANATSSSTTPNRDARRAAIVTRAYQQEMLEMSLASNIIIALDTGSGKTHIAILRIKHELEREKFKLCWFVAPTVALCIQQHSVLSTFLPVSVGIISGSHHPDQWKNRDLWKAVVDTHRVIVSTPQVLLDSLRHGYIGLGEQIGLLIFDEAHHATDKHPCNLIMREFYFALPLRPTEGGVSRVICRPAILGLSASPIYGSGDVERAFRRSELAKYVHRPIFKHAAYFSSSASVSNLNPDPPFSTNLASLSAAIQTLDIEKDPKVITLRRDLARPAIFAFVPSNPNISPSRSLTVGAALSAEYIRIDTQLSKTLSKQSTFTHKGLKDLERAANDILYSIGPWACDWFVWSVVEHAKKAAEKRYLLSILNRITLSPVSYYEDDIVTETSDKVRVLIECLLNEKEEVEILLSSKSSGSTASSSKRRSDQDKDREARDEVAEYSGIIFVQRRDAVLALAEVLRHHPATKDQFRIGTLLGSSENSYRHSMMDITRSPAFTSPHLAQLTSPDTNDSSTPDQASTSETPDPSNDDADPSSDDSAPRKRSKKDDTSTTLTHFKLSFLTLLISTSVAEEGIDIQACGHVVRDSSTPQMEEVGREVANVEKWTELERRMVEMYVKTDTENALQERREDDDDEDEDGLALRIESTGALINTHSAVSHLSHFCAIISRSGNADNRPIYDLDPPEYVLGWHSTFSSTTPPNPFSPLSASTGPLGPSTIQIPQPPGPWTSTVTLPRSLPIPQRSFTSGPTPFPSKLKAHRHAAFNAYKALFEWGLLNEHLLPFTAGAGGPEEEEEVKRLLQEVEKRKG</sequence>
<feature type="compositionally biased region" description="Basic and acidic residues" evidence="3">
    <location>
        <begin position="435"/>
        <end position="446"/>
    </location>
</feature>
<dbReference type="CDD" id="cd18034">
    <property type="entry name" value="DEXHc_dicer"/>
    <property type="match status" value="1"/>
</dbReference>
<feature type="compositionally biased region" description="Low complexity" evidence="3">
    <location>
        <begin position="422"/>
        <end position="432"/>
    </location>
</feature>
<dbReference type="GO" id="GO:0005524">
    <property type="term" value="F:ATP binding"/>
    <property type="evidence" value="ECO:0007669"/>
    <property type="project" value="InterPro"/>
</dbReference>
<dbReference type="PANTHER" id="PTHR14074:SF16">
    <property type="entry name" value="ANTIVIRAL INNATE IMMUNE RESPONSE RECEPTOR RIG-I"/>
    <property type="match status" value="1"/>
</dbReference>
<evidence type="ECO:0000313" key="7">
    <source>
        <dbReference type="Proteomes" id="UP000290288"/>
    </source>
</evidence>
<feature type="region of interest" description="Disordered" evidence="3">
    <location>
        <begin position="422"/>
        <end position="446"/>
    </location>
</feature>
<evidence type="ECO:0000256" key="2">
    <source>
        <dbReference type="PROSITE-ProRule" id="PRU00657"/>
    </source>
</evidence>
<name>A0A4V1Q1F6_9AGAR</name>
<dbReference type="Gene3D" id="3.30.160.380">
    <property type="entry name" value="Dicer dimerisation domain"/>
    <property type="match status" value="1"/>
</dbReference>
<dbReference type="AlphaFoldDB" id="A0A4V1Q1F6"/>
<dbReference type="PROSITE" id="PS51192">
    <property type="entry name" value="HELICASE_ATP_BIND_1"/>
    <property type="match status" value="1"/>
</dbReference>
<protein>
    <recommendedName>
        <fullName evidence="8">P-loop containing nucleoside triphosphate hydrolase protein</fullName>
    </recommendedName>
</protein>
<dbReference type="Pfam" id="PF03368">
    <property type="entry name" value="Dicer_dimer"/>
    <property type="match status" value="1"/>
</dbReference>
<keyword evidence="1" id="KW-0378">Hydrolase</keyword>
<feature type="compositionally biased region" description="Basic and acidic residues" evidence="3">
    <location>
        <begin position="804"/>
        <end position="817"/>
    </location>
</feature>
<dbReference type="InterPro" id="IPR051363">
    <property type="entry name" value="RLR_Helicase"/>
</dbReference>
<feature type="compositionally biased region" description="Low complexity" evidence="3">
    <location>
        <begin position="1"/>
        <end position="25"/>
    </location>
</feature>
<gene>
    <name evidence="6" type="ORF">EST38_g14437</name>
</gene>
<feature type="domain" description="Dicer dsRNA-binding fold" evidence="5">
    <location>
        <begin position="666"/>
        <end position="799"/>
    </location>
</feature>
<dbReference type="InterPro" id="IPR005034">
    <property type="entry name" value="Dicer_dimerisation"/>
</dbReference>
<dbReference type="GO" id="GO:0016891">
    <property type="term" value="F:RNA endonuclease activity producing 5'-phosphomonoesters, hydrolytic mechanism"/>
    <property type="evidence" value="ECO:0007669"/>
    <property type="project" value="InterPro"/>
</dbReference>
<dbReference type="InterPro" id="IPR011545">
    <property type="entry name" value="DEAD/DEAH_box_helicase_dom"/>
</dbReference>
<dbReference type="PANTHER" id="PTHR14074">
    <property type="entry name" value="HELICASE WITH DEATH DOMAIN-RELATED"/>
    <property type="match status" value="1"/>
</dbReference>
<accession>A0A4V1Q1F6</accession>
<evidence type="ECO:0000256" key="3">
    <source>
        <dbReference type="SAM" id="MobiDB-lite"/>
    </source>
</evidence>
<organism evidence="6 7">
    <name type="scientific">Candolleomyces aberdarensis</name>
    <dbReference type="NCBI Taxonomy" id="2316362"/>
    <lineage>
        <taxon>Eukaryota</taxon>
        <taxon>Fungi</taxon>
        <taxon>Dikarya</taxon>
        <taxon>Basidiomycota</taxon>
        <taxon>Agaricomycotina</taxon>
        <taxon>Agaricomycetes</taxon>
        <taxon>Agaricomycetidae</taxon>
        <taxon>Agaricales</taxon>
        <taxon>Agaricineae</taxon>
        <taxon>Psathyrellaceae</taxon>
        <taxon>Candolleomyces</taxon>
    </lineage>
</organism>
<evidence type="ECO:0000313" key="6">
    <source>
        <dbReference type="EMBL" id="RXW11418.1"/>
    </source>
</evidence>
<dbReference type="EMBL" id="SDEE01001931">
    <property type="protein sequence ID" value="RXW11418.1"/>
    <property type="molecule type" value="Genomic_DNA"/>
</dbReference>
<feature type="region of interest" description="Disordered" evidence="3">
    <location>
        <begin position="510"/>
        <end position="561"/>
    </location>
</feature>